<dbReference type="PROSITE" id="PS00163">
    <property type="entry name" value="FUMARATE_LYASES"/>
    <property type="match status" value="1"/>
</dbReference>
<reference evidence="9" key="2">
    <citation type="submission" date="2020-09" db="EMBL/GenBank/DDBJ databases">
        <authorList>
            <person name="Sun Q."/>
            <person name="Zhou Y."/>
        </authorList>
    </citation>
    <scope>NUCLEOTIDE SEQUENCE</scope>
    <source>
        <strain evidence="9">CGMCC 1.12754</strain>
    </source>
</reference>
<feature type="domain" description="Fumarate lyase N-terminal" evidence="7">
    <location>
        <begin position="6"/>
        <end position="300"/>
    </location>
</feature>
<dbReference type="EC" id="4.3.2.1" evidence="2 6"/>
<dbReference type="HAMAP" id="MF_00006">
    <property type="entry name" value="Arg_succ_lyase"/>
    <property type="match status" value="1"/>
</dbReference>
<evidence type="ECO:0000256" key="6">
    <source>
        <dbReference type="HAMAP-Rule" id="MF_00006"/>
    </source>
</evidence>
<dbReference type="InterPro" id="IPR009049">
    <property type="entry name" value="Argininosuccinate_lyase"/>
</dbReference>
<gene>
    <name evidence="6 9" type="primary">argH</name>
    <name evidence="9" type="ORF">GCM10011398_15390</name>
</gene>
<dbReference type="InterPro" id="IPR024083">
    <property type="entry name" value="Fumarase/histidase_N"/>
</dbReference>
<proteinExistence type="inferred from homology"/>
<evidence type="ECO:0000256" key="4">
    <source>
        <dbReference type="ARBA" id="ARBA00022605"/>
    </source>
</evidence>
<evidence type="ECO:0000256" key="2">
    <source>
        <dbReference type="ARBA" id="ARBA00012338"/>
    </source>
</evidence>
<dbReference type="NCBIfam" id="TIGR00838">
    <property type="entry name" value="argH"/>
    <property type="match status" value="1"/>
</dbReference>
<evidence type="ECO:0000313" key="10">
    <source>
        <dbReference type="Proteomes" id="UP000622860"/>
    </source>
</evidence>
<dbReference type="GO" id="GO:0042450">
    <property type="term" value="P:L-arginine biosynthetic process via ornithine"/>
    <property type="evidence" value="ECO:0007669"/>
    <property type="project" value="UniProtKB-UniRule"/>
</dbReference>
<feature type="domain" description="Argininosuccinate lyase C-terminal" evidence="8">
    <location>
        <begin position="363"/>
        <end position="431"/>
    </location>
</feature>
<dbReference type="Pfam" id="PF14698">
    <property type="entry name" value="ASL_C2"/>
    <property type="match status" value="1"/>
</dbReference>
<dbReference type="FunFam" id="1.10.40.30:FF:000001">
    <property type="entry name" value="Argininosuccinate lyase"/>
    <property type="match status" value="1"/>
</dbReference>
<dbReference type="GO" id="GO:0005829">
    <property type="term" value="C:cytosol"/>
    <property type="evidence" value="ECO:0007669"/>
    <property type="project" value="TreeGrafter"/>
</dbReference>
<dbReference type="InterPro" id="IPR020557">
    <property type="entry name" value="Fumarate_lyase_CS"/>
</dbReference>
<dbReference type="CDD" id="cd01359">
    <property type="entry name" value="Argininosuccinate_lyase"/>
    <property type="match status" value="1"/>
</dbReference>
<dbReference type="SUPFAM" id="SSF48557">
    <property type="entry name" value="L-aspartase-like"/>
    <property type="match status" value="1"/>
</dbReference>
<evidence type="ECO:0000256" key="1">
    <source>
        <dbReference type="ARBA" id="ARBA00004941"/>
    </source>
</evidence>
<protein>
    <recommendedName>
        <fullName evidence="2 6">Argininosuccinate lyase</fullName>
        <shortName evidence="6">ASAL</shortName>
        <ecNumber evidence="2 6">4.3.2.1</ecNumber>
    </recommendedName>
    <alternativeName>
        <fullName evidence="6">Arginosuccinase</fullName>
    </alternativeName>
</protein>
<comment type="pathway">
    <text evidence="1 6">Amino-acid biosynthesis; L-arginine biosynthesis; L-arginine from L-ornithine and carbamoyl phosphate: step 3/3.</text>
</comment>
<evidence type="ECO:0000256" key="3">
    <source>
        <dbReference type="ARBA" id="ARBA00022571"/>
    </source>
</evidence>
<comment type="caution">
    <text evidence="9">The sequence shown here is derived from an EMBL/GenBank/DDBJ whole genome shotgun (WGS) entry which is preliminary data.</text>
</comment>
<dbReference type="PANTHER" id="PTHR43814">
    <property type="entry name" value="ARGININOSUCCINATE LYASE"/>
    <property type="match status" value="1"/>
</dbReference>
<dbReference type="InterPro" id="IPR029419">
    <property type="entry name" value="Arg_succ_lyase_C"/>
</dbReference>
<dbReference type="PRINTS" id="PR00149">
    <property type="entry name" value="FUMRATELYASE"/>
</dbReference>
<dbReference type="Gene3D" id="1.10.275.10">
    <property type="entry name" value="Fumarase/aspartase (N-terminal domain)"/>
    <property type="match status" value="1"/>
</dbReference>
<dbReference type="AlphaFoldDB" id="A0A917H9U9"/>
<comment type="similarity">
    <text evidence="6">Belongs to the lyase 1 family. Argininosuccinate lyase subfamily.</text>
</comment>
<evidence type="ECO:0000259" key="8">
    <source>
        <dbReference type="Pfam" id="PF14698"/>
    </source>
</evidence>
<dbReference type="InterPro" id="IPR022761">
    <property type="entry name" value="Fumarate_lyase_N"/>
</dbReference>
<dbReference type="PANTHER" id="PTHR43814:SF1">
    <property type="entry name" value="ARGININOSUCCINATE LYASE"/>
    <property type="match status" value="1"/>
</dbReference>
<accession>A0A917H9U9</accession>
<dbReference type="PRINTS" id="PR00145">
    <property type="entry name" value="ARGSUCLYASE"/>
</dbReference>
<dbReference type="Gene3D" id="1.20.200.10">
    <property type="entry name" value="Fumarase/aspartase (Central domain)"/>
    <property type="match status" value="1"/>
</dbReference>
<dbReference type="Pfam" id="PF00206">
    <property type="entry name" value="Lyase_1"/>
    <property type="match status" value="1"/>
</dbReference>
<dbReference type="Gene3D" id="1.10.40.30">
    <property type="entry name" value="Fumarase/aspartase (C-terminal domain)"/>
    <property type="match status" value="1"/>
</dbReference>
<evidence type="ECO:0000256" key="5">
    <source>
        <dbReference type="ARBA" id="ARBA00023239"/>
    </source>
</evidence>
<dbReference type="RefSeq" id="WP_188454793.1">
    <property type="nucleotide sequence ID" value="NZ_BMFR01000004.1"/>
</dbReference>
<keyword evidence="6" id="KW-0963">Cytoplasm</keyword>
<reference evidence="9" key="1">
    <citation type="journal article" date="2014" name="Int. J. Syst. Evol. Microbiol.">
        <title>Complete genome sequence of Corynebacterium casei LMG S-19264T (=DSM 44701T), isolated from a smear-ripened cheese.</title>
        <authorList>
            <consortium name="US DOE Joint Genome Institute (JGI-PGF)"/>
            <person name="Walter F."/>
            <person name="Albersmeier A."/>
            <person name="Kalinowski J."/>
            <person name="Ruckert C."/>
        </authorList>
    </citation>
    <scope>NUCLEOTIDE SEQUENCE</scope>
    <source>
        <strain evidence="9">CGMCC 1.12754</strain>
    </source>
</reference>
<comment type="catalytic activity">
    <reaction evidence="6">
        <text>2-(N(omega)-L-arginino)succinate = fumarate + L-arginine</text>
        <dbReference type="Rhea" id="RHEA:24020"/>
        <dbReference type="ChEBI" id="CHEBI:29806"/>
        <dbReference type="ChEBI" id="CHEBI:32682"/>
        <dbReference type="ChEBI" id="CHEBI:57472"/>
        <dbReference type="EC" id="4.3.2.1"/>
    </reaction>
</comment>
<dbReference type="FunFam" id="1.10.275.10:FF:000002">
    <property type="entry name" value="Argininosuccinate lyase"/>
    <property type="match status" value="1"/>
</dbReference>
<dbReference type="EMBL" id="BMFR01000004">
    <property type="protein sequence ID" value="GGG71965.1"/>
    <property type="molecule type" value="Genomic_DNA"/>
</dbReference>
<dbReference type="GO" id="GO:0004056">
    <property type="term" value="F:argininosuccinate lyase activity"/>
    <property type="evidence" value="ECO:0007669"/>
    <property type="project" value="UniProtKB-UniRule"/>
</dbReference>
<dbReference type="Proteomes" id="UP000622860">
    <property type="component" value="Unassembled WGS sequence"/>
</dbReference>
<evidence type="ECO:0000313" key="9">
    <source>
        <dbReference type="EMBL" id="GGG71965.1"/>
    </source>
</evidence>
<sequence>MKLWGGRFTKPTNQLVDEYTASIHFDKKLAQYDIEGSLAHAEMLKVCGIISEEDANAITEGLKTVALKIKHGEAELLDEHEDIHMNVEKLLIEEVGPVGGKLHTGRSRNDQVALDMRLYLRDALMEIGNLLIAVQESLYKQAQANLDTVLPGYTHLQRAQPVLFAHHMMAYVFMFQRDVDRLFDSCKRVNKSPLGAGALAGTTFPIDRKFVAEKLHFDSICENSLDAVSDRDFVVEFLSNASLIGMHLSRLCEELVQWSSAEFNFIELDDAFSTGSSMMPQKKNPDIAELVRGKTGRIYGHLIGMLTTLKGLPLAYNKDMQEDKEGMFDTVETLQGALALFAPMIETMDVKSENMYEAVSKDFSNATDFADYLVRKGMPFRESHAVVGQVVLHCIEQDKYLLDLTIEEYQQFSDLVETDIYEVLSPEAVVNARDVAGGTAKVRVEEQFEAAAGLFEKNKEWLYIHAGTPSLNRT</sequence>
<keyword evidence="4 6" id="KW-0028">Amino-acid biosynthesis</keyword>
<name>A0A917H9U9_9BACI</name>
<keyword evidence="10" id="KW-1185">Reference proteome</keyword>
<keyword evidence="5 6" id="KW-0456">Lyase</keyword>
<dbReference type="FunFam" id="1.20.200.10:FF:000002">
    <property type="entry name" value="Argininosuccinate lyase"/>
    <property type="match status" value="1"/>
</dbReference>
<dbReference type="InterPro" id="IPR000362">
    <property type="entry name" value="Fumarate_lyase_fam"/>
</dbReference>
<organism evidence="9 10">
    <name type="scientific">Virgibacillus oceani</name>
    <dbReference type="NCBI Taxonomy" id="1479511"/>
    <lineage>
        <taxon>Bacteria</taxon>
        <taxon>Bacillati</taxon>
        <taxon>Bacillota</taxon>
        <taxon>Bacilli</taxon>
        <taxon>Bacillales</taxon>
        <taxon>Bacillaceae</taxon>
        <taxon>Virgibacillus</taxon>
    </lineage>
</organism>
<dbReference type="InterPro" id="IPR008948">
    <property type="entry name" value="L-Aspartase-like"/>
</dbReference>
<comment type="subcellular location">
    <subcellularLocation>
        <location evidence="6">Cytoplasm</location>
    </subcellularLocation>
</comment>
<evidence type="ECO:0000259" key="7">
    <source>
        <dbReference type="Pfam" id="PF00206"/>
    </source>
</evidence>
<keyword evidence="3 6" id="KW-0055">Arginine biosynthesis</keyword>